<dbReference type="RefSeq" id="XP_025575641.1">
    <property type="nucleotide sequence ID" value="XM_025721452.1"/>
</dbReference>
<gene>
    <name evidence="1" type="ORF">BO80DRAFT_444758</name>
</gene>
<dbReference type="EMBL" id="KZ824436">
    <property type="protein sequence ID" value="RAL01314.1"/>
    <property type="molecule type" value="Genomic_DNA"/>
</dbReference>
<dbReference type="Proteomes" id="UP000249402">
    <property type="component" value="Unassembled WGS sequence"/>
</dbReference>
<reference evidence="1 2" key="1">
    <citation type="submission" date="2018-02" db="EMBL/GenBank/DDBJ databases">
        <title>The genomes of Aspergillus section Nigri reveals drivers in fungal speciation.</title>
        <authorList>
            <consortium name="DOE Joint Genome Institute"/>
            <person name="Vesth T.C."/>
            <person name="Nybo J."/>
            <person name="Theobald S."/>
            <person name="Brandl J."/>
            <person name="Frisvad J.C."/>
            <person name="Nielsen K.F."/>
            <person name="Lyhne E.K."/>
            <person name="Kogle M.E."/>
            <person name="Kuo A."/>
            <person name="Riley R."/>
            <person name="Clum A."/>
            <person name="Nolan M."/>
            <person name="Lipzen A."/>
            <person name="Salamov A."/>
            <person name="Henrissat B."/>
            <person name="Wiebenga A."/>
            <person name="De vries R.P."/>
            <person name="Grigoriev I.V."/>
            <person name="Mortensen U.H."/>
            <person name="Andersen M.R."/>
            <person name="Baker S.E."/>
        </authorList>
    </citation>
    <scope>NUCLEOTIDE SEQUENCE [LARGE SCALE GENOMIC DNA]</scope>
    <source>
        <strain evidence="1 2">CBS 121593</strain>
    </source>
</reference>
<accession>A0A395H508</accession>
<evidence type="ECO:0000313" key="1">
    <source>
        <dbReference type="EMBL" id="RAL01314.1"/>
    </source>
</evidence>
<dbReference type="VEuPathDB" id="FungiDB:BO80DRAFT_444758"/>
<dbReference type="OrthoDB" id="4507898at2759"/>
<protein>
    <submittedName>
        <fullName evidence="1">Uncharacterized protein</fullName>
    </submittedName>
</protein>
<evidence type="ECO:0000313" key="2">
    <source>
        <dbReference type="Proteomes" id="UP000249402"/>
    </source>
</evidence>
<dbReference type="AlphaFoldDB" id="A0A395H508"/>
<proteinExistence type="predicted"/>
<dbReference type="GeneID" id="37226317"/>
<name>A0A395H508_9EURO</name>
<sequence length="339" mass="38578">MTEKVFIGGLDRLHVVHNLWTRSTIASPEYDEEEPWTLIEEVDSSPSSDDPYENVKRPYEQVVRCILRKLAAVDIASDECITGSASPELNVLEARDQCENSQFKLGTLQGRVMRCDLSEEWVDPTGYDEHNGPGAFAEVVAGTMQEKVSIKGLDKYELAHALWERSRPILKVNVELPYDAVVARRLCDKHRFNLVYFQGKVINCDLSRESVDCWVYDSINGRGAFAQVVECMQRGRLIEESVEDVSIHGLDKHELVRALWMRSNPSRFYAMCGVPVPEFDDEAARADSKGLNFNFRFLQGRIMKCDLSGDTASPWGYDRYTEKGVFARVVEDLRNTLHN</sequence>
<keyword evidence="2" id="KW-1185">Reference proteome</keyword>
<organism evidence="1 2">
    <name type="scientific">Aspergillus ibericus CBS 121593</name>
    <dbReference type="NCBI Taxonomy" id="1448316"/>
    <lineage>
        <taxon>Eukaryota</taxon>
        <taxon>Fungi</taxon>
        <taxon>Dikarya</taxon>
        <taxon>Ascomycota</taxon>
        <taxon>Pezizomycotina</taxon>
        <taxon>Eurotiomycetes</taxon>
        <taxon>Eurotiomycetidae</taxon>
        <taxon>Eurotiales</taxon>
        <taxon>Aspergillaceae</taxon>
        <taxon>Aspergillus</taxon>
        <taxon>Aspergillus subgen. Circumdati</taxon>
    </lineage>
</organism>